<proteinExistence type="inferred from homology"/>
<reference evidence="6" key="1">
    <citation type="journal article" date="2019" name="Int. J. Syst. Evol. Microbiol.">
        <title>The Global Catalogue of Microorganisms (GCM) 10K type strain sequencing project: providing services to taxonomists for standard genome sequencing and annotation.</title>
        <authorList>
            <consortium name="The Broad Institute Genomics Platform"/>
            <consortium name="The Broad Institute Genome Sequencing Center for Infectious Disease"/>
            <person name="Wu L."/>
            <person name="Ma J."/>
        </authorList>
    </citation>
    <scope>NUCLEOTIDE SEQUENCE [LARGE SCALE GENOMIC DNA]</scope>
    <source>
        <strain evidence="6">JCM 19015</strain>
    </source>
</reference>
<feature type="chain" id="PRO_5046966818" description="ABC transporter substrate-binding protein" evidence="4">
    <location>
        <begin position="26"/>
        <end position="420"/>
    </location>
</feature>
<evidence type="ECO:0008006" key="7">
    <source>
        <dbReference type="Google" id="ProtNLM"/>
    </source>
</evidence>
<evidence type="ECO:0000256" key="2">
    <source>
        <dbReference type="ARBA" id="ARBA00022448"/>
    </source>
</evidence>
<dbReference type="Pfam" id="PF01547">
    <property type="entry name" value="SBP_bac_1"/>
    <property type="match status" value="1"/>
</dbReference>
<evidence type="ECO:0000256" key="4">
    <source>
        <dbReference type="SAM" id="SignalP"/>
    </source>
</evidence>
<organism evidence="5 6">
    <name type="scientific">Amnibacterium soli</name>
    <dbReference type="NCBI Taxonomy" id="1282736"/>
    <lineage>
        <taxon>Bacteria</taxon>
        <taxon>Bacillati</taxon>
        <taxon>Actinomycetota</taxon>
        <taxon>Actinomycetes</taxon>
        <taxon>Micrococcales</taxon>
        <taxon>Microbacteriaceae</taxon>
        <taxon>Amnibacterium</taxon>
    </lineage>
</organism>
<dbReference type="EMBL" id="BAABLP010000002">
    <property type="protein sequence ID" value="GAA4740424.1"/>
    <property type="molecule type" value="Genomic_DNA"/>
</dbReference>
<keyword evidence="3 4" id="KW-0732">Signal</keyword>
<keyword evidence="2" id="KW-0813">Transport</keyword>
<protein>
    <recommendedName>
        <fullName evidence="7">ABC transporter substrate-binding protein</fullName>
    </recommendedName>
</protein>
<accession>A0ABP8YWB8</accession>
<feature type="signal peptide" evidence="4">
    <location>
        <begin position="1"/>
        <end position="25"/>
    </location>
</feature>
<dbReference type="Gene3D" id="3.40.190.10">
    <property type="entry name" value="Periplasmic binding protein-like II"/>
    <property type="match status" value="1"/>
</dbReference>
<dbReference type="RefSeq" id="WP_345479830.1">
    <property type="nucleotide sequence ID" value="NZ_BAABLP010000002.1"/>
</dbReference>
<dbReference type="InterPro" id="IPR006059">
    <property type="entry name" value="SBP"/>
</dbReference>
<evidence type="ECO:0000313" key="5">
    <source>
        <dbReference type="EMBL" id="GAA4740424.1"/>
    </source>
</evidence>
<dbReference type="PROSITE" id="PS51257">
    <property type="entry name" value="PROKAR_LIPOPROTEIN"/>
    <property type="match status" value="1"/>
</dbReference>
<comment type="similarity">
    <text evidence="1">Belongs to the bacterial solute-binding protein 1 family.</text>
</comment>
<name>A0ABP8YWB8_9MICO</name>
<dbReference type="PANTHER" id="PTHR30061">
    <property type="entry name" value="MALTOSE-BINDING PERIPLASMIC PROTEIN"/>
    <property type="match status" value="1"/>
</dbReference>
<sequence length="420" mass="43483">MQRRIPRLAAGLVAAAGVLALTACGSGFSGSSGSSSSGAAGGLTSSKSALTVLIGSSGDAETAAVKSAVADWSGTSGTKASVQAATNLTQQLSQGFAAKKPADVFYLGADTFASYAKQGNLLAYGDQLKNKSDFYPSLVKNFTYDGKFTCAPKDFSTLQLEINTDLWKAAGLTDQDVPTTWDQLATVAKKLTKGKVTGLVTSNEYQRLGAFMVQAGGNLTNDDNTKATVDSAANKQALTYVQSGLKDGWWKFTKDVGAGWGGEAFGKGVAAMTIEGNWISGAMQSDFPKIKYQVAPLPAGPAGKGTLQFTNCWGIAADSPNQAAALKLVEKLTSSDDQLAFAKAFGVMPSIRSAAGDWKQQYPQFAAFLDAADYAKGVPTAVGANDVVTDMNSKLASLKSADIASILSTEQKNLSAVVTG</sequence>
<keyword evidence="6" id="KW-1185">Reference proteome</keyword>
<dbReference type="PANTHER" id="PTHR30061:SF50">
    <property type="entry name" value="MALTOSE_MALTODEXTRIN-BINDING PERIPLASMIC PROTEIN"/>
    <property type="match status" value="1"/>
</dbReference>
<evidence type="ECO:0000256" key="3">
    <source>
        <dbReference type="ARBA" id="ARBA00022729"/>
    </source>
</evidence>
<evidence type="ECO:0000256" key="1">
    <source>
        <dbReference type="ARBA" id="ARBA00008520"/>
    </source>
</evidence>
<gene>
    <name evidence="5" type="ORF">GCM10025783_09200</name>
</gene>
<dbReference type="Proteomes" id="UP001500121">
    <property type="component" value="Unassembled WGS sequence"/>
</dbReference>
<dbReference type="SUPFAM" id="SSF53850">
    <property type="entry name" value="Periplasmic binding protein-like II"/>
    <property type="match status" value="1"/>
</dbReference>
<evidence type="ECO:0000313" key="6">
    <source>
        <dbReference type="Proteomes" id="UP001500121"/>
    </source>
</evidence>
<comment type="caution">
    <text evidence="5">The sequence shown here is derived from an EMBL/GenBank/DDBJ whole genome shotgun (WGS) entry which is preliminary data.</text>
</comment>